<proteinExistence type="inferred from homology"/>
<dbReference type="EMBL" id="QTUA01000001">
    <property type="protein sequence ID" value="REF29888.1"/>
    <property type="molecule type" value="Genomic_DNA"/>
</dbReference>
<organism evidence="6 7">
    <name type="scientific">Calidifontibacter indicus</name>
    <dbReference type="NCBI Taxonomy" id="419650"/>
    <lineage>
        <taxon>Bacteria</taxon>
        <taxon>Bacillati</taxon>
        <taxon>Actinomycetota</taxon>
        <taxon>Actinomycetes</taxon>
        <taxon>Micrococcales</taxon>
        <taxon>Dermacoccaceae</taxon>
        <taxon>Calidifontibacter</taxon>
    </lineage>
</organism>
<evidence type="ECO:0000313" key="7">
    <source>
        <dbReference type="Proteomes" id="UP000256253"/>
    </source>
</evidence>
<feature type="chain" id="PRO_5038720490" evidence="4">
    <location>
        <begin position="21"/>
        <end position="275"/>
    </location>
</feature>
<evidence type="ECO:0000256" key="4">
    <source>
        <dbReference type="SAM" id="SignalP"/>
    </source>
</evidence>
<protein>
    <submittedName>
        <fullName evidence="6">Glutamate transport system substrate-binding protein</fullName>
    </submittedName>
</protein>
<feature type="signal peptide" evidence="4">
    <location>
        <begin position="1"/>
        <end position="20"/>
    </location>
</feature>
<evidence type="ECO:0000256" key="3">
    <source>
        <dbReference type="ARBA" id="ARBA00022729"/>
    </source>
</evidence>
<dbReference type="PANTHER" id="PTHR30085:SF6">
    <property type="entry name" value="ABC TRANSPORTER GLUTAMINE-BINDING PROTEIN GLNH"/>
    <property type="match status" value="1"/>
</dbReference>
<feature type="domain" description="Solute-binding protein family 3/N-terminal" evidence="5">
    <location>
        <begin position="33"/>
        <end position="256"/>
    </location>
</feature>
<dbReference type="SMART" id="SM00062">
    <property type="entry name" value="PBPb"/>
    <property type="match status" value="1"/>
</dbReference>
<keyword evidence="2" id="KW-0813">Transport</keyword>
<dbReference type="Gene3D" id="3.40.190.10">
    <property type="entry name" value="Periplasmic binding protein-like II"/>
    <property type="match status" value="2"/>
</dbReference>
<reference evidence="6 7" key="1">
    <citation type="submission" date="2018-08" db="EMBL/GenBank/DDBJ databases">
        <title>Sequencing the genomes of 1000 actinobacteria strains.</title>
        <authorList>
            <person name="Klenk H.-P."/>
        </authorList>
    </citation>
    <scope>NUCLEOTIDE SEQUENCE [LARGE SCALE GENOMIC DNA]</scope>
    <source>
        <strain evidence="6 7">DSM 22967</strain>
    </source>
</reference>
<evidence type="ECO:0000256" key="2">
    <source>
        <dbReference type="ARBA" id="ARBA00022448"/>
    </source>
</evidence>
<dbReference type="GO" id="GO:0006865">
    <property type="term" value="P:amino acid transport"/>
    <property type="evidence" value="ECO:0007669"/>
    <property type="project" value="TreeGrafter"/>
</dbReference>
<keyword evidence="7" id="KW-1185">Reference proteome</keyword>
<dbReference type="InterPro" id="IPR051455">
    <property type="entry name" value="Bact_solute-bind_prot3"/>
</dbReference>
<dbReference type="OrthoDB" id="9807888at2"/>
<dbReference type="Pfam" id="PF00497">
    <property type="entry name" value="SBP_bac_3"/>
    <property type="match status" value="1"/>
</dbReference>
<gene>
    <name evidence="6" type="ORF">DFJ65_0872</name>
</gene>
<evidence type="ECO:0000259" key="5">
    <source>
        <dbReference type="SMART" id="SM00062"/>
    </source>
</evidence>
<dbReference type="SUPFAM" id="SSF53850">
    <property type="entry name" value="Periplasmic binding protein-like II"/>
    <property type="match status" value="1"/>
</dbReference>
<dbReference type="AlphaFoldDB" id="A0A3D9UKB0"/>
<dbReference type="RefSeq" id="WP_115921964.1">
    <property type="nucleotide sequence ID" value="NZ_QTUA01000001.1"/>
</dbReference>
<dbReference type="GO" id="GO:0005576">
    <property type="term" value="C:extracellular region"/>
    <property type="evidence" value="ECO:0007669"/>
    <property type="project" value="TreeGrafter"/>
</dbReference>
<dbReference type="Proteomes" id="UP000256253">
    <property type="component" value="Unassembled WGS sequence"/>
</dbReference>
<dbReference type="GO" id="GO:0030288">
    <property type="term" value="C:outer membrane-bounded periplasmic space"/>
    <property type="evidence" value="ECO:0007669"/>
    <property type="project" value="TreeGrafter"/>
</dbReference>
<dbReference type="CDD" id="cd13690">
    <property type="entry name" value="PBP2_GluB"/>
    <property type="match status" value="1"/>
</dbReference>
<evidence type="ECO:0000256" key="1">
    <source>
        <dbReference type="ARBA" id="ARBA00010333"/>
    </source>
</evidence>
<dbReference type="PANTHER" id="PTHR30085">
    <property type="entry name" value="AMINO ACID ABC TRANSPORTER PERMEASE"/>
    <property type="match status" value="1"/>
</dbReference>
<accession>A0A3D9UKB0</accession>
<dbReference type="PROSITE" id="PS51257">
    <property type="entry name" value="PROKAR_LIPOPROTEIN"/>
    <property type="match status" value="1"/>
</dbReference>
<evidence type="ECO:0000313" key="6">
    <source>
        <dbReference type="EMBL" id="REF29888.1"/>
    </source>
</evidence>
<keyword evidence="3 4" id="KW-0732">Signal</keyword>
<comment type="similarity">
    <text evidence="1">Belongs to the bacterial solute-binding protein 3 family.</text>
</comment>
<dbReference type="InterPro" id="IPR001638">
    <property type="entry name" value="Solute-binding_3/MltF_N"/>
</dbReference>
<comment type="caution">
    <text evidence="6">The sequence shown here is derived from an EMBL/GenBank/DDBJ whole genome shotgun (WGS) entry which is preliminary data.</text>
</comment>
<name>A0A3D9UKB0_9MICO</name>
<sequence>MKIRSASAVAMLAVASLTLAACGSDSGSGSGDKIKIGIKFDQPGLGFKDGSKYTGFDVAVAKYVAGKMGYKEDQIDFVQSPSKQRESMLKAGTVKMIFATYSITDKRKQEVSFAGPYFVAGQSVLVKADSTINSVADLKGKKVCSVTGSTSVDNLKKQQPALVPQEYDTYSACASALNDGVIDAMTTDDAILAGYSNQAAYKGKFKLVGGTFSTEKYGVGLKKGDKDTCTKVNDAIKQMVSDGSWEKALKENLGADYKYNTETNPPKDADLETCA</sequence>